<evidence type="ECO:0000313" key="3">
    <source>
        <dbReference type="EMBL" id="XBH08776.1"/>
    </source>
</evidence>
<evidence type="ECO:0000259" key="2">
    <source>
        <dbReference type="Pfam" id="PF13435"/>
    </source>
</evidence>
<dbReference type="EMBL" id="CP121195">
    <property type="protein sequence ID" value="XBH11997.1"/>
    <property type="molecule type" value="Genomic_DNA"/>
</dbReference>
<evidence type="ECO:0000313" key="4">
    <source>
        <dbReference type="EMBL" id="XBH11997.1"/>
    </source>
</evidence>
<keyword evidence="1" id="KW-0732">Signal</keyword>
<dbReference type="PANTHER" id="PTHR35038">
    <property type="entry name" value="DISSIMILATORY SULFITE REDUCTASE SIRA"/>
    <property type="match status" value="1"/>
</dbReference>
<dbReference type="KEGG" id="epl:P4G45_09730"/>
<dbReference type="InterPro" id="IPR023155">
    <property type="entry name" value="Cyt_c-552/4"/>
</dbReference>
<organism evidence="3">
    <name type="scientific">Edaphobacter paludis</name>
    <dbReference type="NCBI Taxonomy" id="3035702"/>
    <lineage>
        <taxon>Bacteria</taxon>
        <taxon>Pseudomonadati</taxon>
        <taxon>Acidobacteriota</taxon>
        <taxon>Terriglobia</taxon>
        <taxon>Terriglobales</taxon>
        <taxon>Acidobacteriaceae</taxon>
        <taxon>Edaphobacter</taxon>
    </lineage>
</organism>
<dbReference type="SUPFAM" id="SSF48695">
    <property type="entry name" value="Multiheme cytochromes"/>
    <property type="match status" value="1"/>
</dbReference>
<proteinExistence type="predicted"/>
<dbReference type="AlphaFoldDB" id="A0AAU7CVR8"/>
<dbReference type="InterPro" id="IPR036280">
    <property type="entry name" value="Multihaem_cyt_sf"/>
</dbReference>
<dbReference type="InterPro" id="IPR051829">
    <property type="entry name" value="Multiheme_Cytochr_ET"/>
</dbReference>
<dbReference type="Pfam" id="PF13435">
    <property type="entry name" value="Cytochrome_C554"/>
    <property type="match status" value="1"/>
</dbReference>
<gene>
    <name evidence="3" type="ORF">P4G45_09730</name>
    <name evidence="4" type="ORF">P8936_09755</name>
</gene>
<sequence length="312" mass="34257">MTQPLTEMGRALSLPGSNPVLQAHPKLTFAKGGYTYTIETNAGHSTYTVSDGTRTISLPILWSFGAGAQTWVLQRGDQLYESLVSYYPAIHGLDITTGDERMTPNTLDAAMGRPMTQQNAKACFGCHTTGAISQDKLDFQSMKPGVGCEHCHLGANQHMADIFEGQEDSIPPDLSKLTSGHISDFCGQCHRTWELVVRSRWQGEATVRFQPYRLENSKCFNATDSRIGCIACHNPHQQVVRKASFYDAKCLACHSPSMHRASVPSANRSKSCPVAKSNCVSCHMPKVNMLGGHLTFTDHDIRIVKPGEPYPN</sequence>
<dbReference type="PANTHER" id="PTHR35038:SF8">
    <property type="entry name" value="C-TYPE POLYHEME CYTOCHROME OMCC"/>
    <property type="match status" value="1"/>
</dbReference>
<accession>A0AAU7CVR8</accession>
<name>A0AAU7CVR8_9BACT</name>
<reference evidence="3" key="1">
    <citation type="submission" date="2023-03" db="EMBL/GenBank/DDBJ databases">
        <title>Edaphobacter sp.</title>
        <authorList>
            <person name="Huber K.J."/>
            <person name="Papendorf J."/>
            <person name="Pilke C."/>
            <person name="Bunk B."/>
            <person name="Sproeer C."/>
            <person name="Pester M."/>
        </authorList>
    </citation>
    <scope>NUCLEOTIDE SEQUENCE</scope>
    <source>
        <strain evidence="3">DSM 109919</strain>
        <strain evidence="4">DSM 109920</strain>
    </source>
</reference>
<dbReference type="Gene3D" id="1.10.1130.10">
    <property type="entry name" value="Flavocytochrome C3, Chain A"/>
    <property type="match status" value="1"/>
</dbReference>
<protein>
    <submittedName>
        <fullName evidence="3">Multiheme c-type cytochrome</fullName>
    </submittedName>
</protein>
<feature type="domain" description="Cytochrome c-552/4" evidence="2">
    <location>
        <begin position="116"/>
        <end position="152"/>
    </location>
</feature>
<dbReference type="RefSeq" id="WP_348266285.1">
    <property type="nucleotide sequence ID" value="NZ_CP121194.1"/>
</dbReference>
<accession>A0AAU7D3T2</accession>
<dbReference type="EMBL" id="CP121194">
    <property type="protein sequence ID" value="XBH08776.1"/>
    <property type="molecule type" value="Genomic_DNA"/>
</dbReference>
<evidence type="ECO:0000256" key="1">
    <source>
        <dbReference type="ARBA" id="ARBA00022729"/>
    </source>
</evidence>